<proteinExistence type="predicted"/>
<keyword evidence="4" id="KW-1185">Reference proteome</keyword>
<dbReference type="Proteomes" id="UP000290289">
    <property type="component" value="Chromosome 11"/>
</dbReference>
<evidence type="ECO:0000313" key="3">
    <source>
        <dbReference type="EMBL" id="RXH82691.1"/>
    </source>
</evidence>
<name>A0A498IMJ1_MALDO</name>
<evidence type="ECO:0000259" key="2">
    <source>
        <dbReference type="Pfam" id="PF16209"/>
    </source>
</evidence>
<dbReference type="AlphaFoldDB" id="A0A498IMJ1"/>
<dbReference type="InterPro" id="IPR019186">
    <property type="entry name" value="Nucleolar_protein_12"/>
</dbReference>
<sequence length="61" mass="7296">MISNFVSGFHKRKKKRRREAEQKQGEALRRKRLKLCKKGNSISTTKYNFITFLPKGLFEQH</sequence>
<gene>
    <name evidence="3" type="ORF">DVH24_003189</name>
</gene>
<dbReference type="InterPro" id="IPR032631">
    <property type="entry name" value="P-type_ATPase_N"/>
</dbReference>
<comment type="caution">
    <text evidence="3">The sequence shown here is derived from an EMBL/GenBank/DDBJ whole genome shotgun (WGS) entry which is preliminary data.</text>
</comment>
<feature type="compositionally biased region" description="Basic and acidic residues" evidence="1">
    <location>
        <begin position="18"/>
        <end position="27"/>
    </location>
</feature>
<reference evidence="3 4" key="1">
    <citation type="submission" date="2018-10" db="EMBL/GenBank/DDBJ databases">
        <title>A high-quality apple genome assembly.</title>
        <authorList>
            <person name="Hu J."/>
        </authorList>
    </citation>
    <scope>NUCLEOTIDE SEQUENCE [LARGE SCALE GENOMIC DNA]</scope>
    <source>
        <strain evidence="4">cv. HFTH1</strain>
        <tissue evidence="3">Young leaf</tissue>
    </source>
</reference>
<dbReference type="EMBL" id="RDQH01000337">
    <property type="protein sequence ID" value="RXH82691.1"/>
    <property type="molecule type" value="Genomic_DNA"/>
</dbReference>
<dbReference type="Pfam" id="PF16209">
    <property type="entry name" value="PhoLip_ATPase_N"/>
    <property type="match status" value="1"/>
</dbReference>
<organism evidence="3 4">
    <name type="scientific">Malus domestica</name>
    <name type="common">Apple</name>
    <name type="synonym">Pyrus malus</name>
    <dbReference type="NCBI Taxonomy" id="3750"/>
    <lineage>
        <taxon>Eukaryota</taxon>
        <taxon>Viridiplantae</taxon>
        <taxon>Streptophyta</taxon>
        <taxon>Embryophyta</taxon>
        <taxon>Tracheophyta</taxon>
        <taxon>Spermatophyta</taxon>
        <taxon>Magnoliopsida</taxon>
        <taxon>eudicotyledons</taxon>
        <taxon>Gunneridae</taxon>
        <taxon>Pentapetalae</taxon>
        <taxon>rosids</taxon>
        <taxon>fabids</taxon>
        <taxon>Rosales</taxon>
        <taxon>Rosaceae</taxon>
        <taxon>Amygdaloideae</taxon>
        <taxon>Maleae</taxon>
        <taxon>Malus</taxon>
    </lineage>
</organism>
<protein>
    <recommendedName>
        <fullName evidence="2">P-type ATPase N-terminal domain-containing protein</fullName>
    </recommendedName>
</protein>
<accession>A0A498IMJ1</accession>
<feature type="domain" description="P-type ATPase N-terminal" evidence="2">
    <location>
        <begin position="38"/>
        <end position="60"/>
    </location>
</feature>
<dbReference type="Pfam" id="PF09805">
    <property type="entry name" value="Nop25"/>
    <property type="match status" value="1"/>
</dbReference>
<evidence type="ECO:0000256" key="1">
    <source>
        <dbReference type="SAM" id="MobiDB-lite"/>
    </source>
</evidence>
<evidence type="ECO:0000313" key="4">
    <source>
        <dbReference type="Proteomes" id="UP000290289"/>
    </source>
</evidence>
<feature type="region of interest" description="Disordered" evidence="1">
    <location>
        <begin position="1"/>
        <end position="27"/>
    </location>
</feature>